<keyword evidence="2 5" id="KW-0819">tRNA processing</keyword>
<accession>A0A9W9R3B8</accession>
<dbReference type="PANTHER" id="PTHR46064:SF1">
    <property type="entry name" value="QUEUINE TRNA-RIBOSYLTRANSFERASE ACCESSORY SUBUNIT 2"/>
    <property type="match status" value="1"/>
</dbReference>
<feature type="binding site" evidence="5">
    <location>
        <position position="334"/>
    </location>
    <ligand>
        <name>Zn(2+)</name>
        <dbReference type="ChEBI" id="CHEBI:29105"/>
    </ligand>
</feature>
<dbReference type="GO" id="GO:0006400">
    <property type="term" value="P:tRNA modification"/>
    <property type="evidence" value="ECO:0007669"/>
    <property type="project" value="InterPro"/>
</dbReference>
<dbReference type="SUPFAM" id="SSF51713">
    <property type="entry name" value="tRNA-guanine transglycosylase"/>
    <property type="match status" value="1"/>
</dbReference>
<evidence type="ECO:0000256" key="5">
    <source>
        <dbReference type="HAMAP-Rule" id="MF_03043"/>
    </source>
</evidence>
<evidence type="ECO:0000256" key="3">
    <source>
        <dbReference type="ARBA" id="ARBA00022723"/>
    </source>
</evidence>
<protein>
    <recommendedName>
        <fullName evidence="5">Queuine tRNA-ribosyltransferase accessory subunit 2</fullName>
    </recommendedName>
    <alternativeName>
        <fullName evidence="5">Queuine tRNA-ribosyltransferase domain-containing protein 1</fullName>
    </alternativeName>
</protein>
<dbReference type="NCBIfam" id="TIGR00449">
    <property type="entry name" value="tgt_general"/>
    <property type="match status" value="1"/>
</dbReference>
<comment type="function">
    <text evidence="5">Non-catalytic subunit of the queuine tRNA-ribosyltransferase (TGT) that catalyzes the base-exchange of a guanine (G) residue with queuine (Q) at position 34 (anticodon wobble position) in tRNAs with GU(N) anticodons (tRNA-Asp, -Asn, -His and -Tyr), resulting in the hypermodified nucleoside queuosine (7-(((4,5-cis-dihydroxy-2-cyclopenten-1-yl)amino)methyl)-7-deazaguanosine).</text>
</comment>
<comment type="similarity">
    <text evidence="5">Belongs to the queuine tRNA-ribosyltransferase family. QTRT2 subfamily.</text>
</comment>
<dbReference type="HAMAP" id="MF_03043">
    <property type="entry name" value="QTRT2"/>
    <property type="match status" value="1"/>
</dbReference>
<dbReference type="GO" id="GO:0046872">
    <property type="term" value="F:metal ion binding"/>
    <property type="evidence" value="ECO:0007669"/>
    <property type="project" value="UniProtKB-KW"/>
</dbReference>
<keyword evidence="10" id="KW-1185">Reference proteome</keyword>
<dbReference type="FunFam" id="3.20.20.105:FF:000007">
    <property type="entry name" value="Queuine tRNA-ribosyltransferase accessory subunit 2"/>
    <property type="match status" value="1"/>
</dbReference>
<evidence type="ECO:0000259" key="6">
    <source>
        <dbReference type="Pfam" id="PF01702"/>
    </source>
</evidence>
<gene>
    <name evidence="7" type="ORF">N7452_001824</name>
    <name evidence="8" type="ORF">N7541_003665</name>
</gene>
<proteinExistence type="inferred from homology"/>
<evidence type="ECO:0000313" key="8">
    <source>
        <dbReference type="EMBL" id="KAJ5362821.1"/>
    </source>
</evidence>
<evidence type="ECO:0000256" key="2">
    <source>
        <dbReference type="ARBA" id="ARBA00022694"/>
    </source>
</evidence>
<evidence type="ECO:0000256" key="1">
    <source>
        <dbReference type="ARBA" id="ARBA00022490"/>
    </source>
</evidence>
<comment type="subcellular location">
    <subcellularLocation>
        <location evidence="5">Cytoplasm</location>
    </subcellularLocation>
</comment>
<dbReference type="InterPro" id="IPR028592">
    <property type="entry name" value="QTRTD1"/>
</dbReference>
<reference evidence="7" key="1">
    <citation type="submission" date="2022-12" db="EMBL/GenBank/DDBJ databases">
        <authorList>
            <person name="Petersen C."/>
        </authorList>
    </citation>
    <scope>NUCLEOTIDE SEQUENCE</scope>
    <source>
        <strain evidence="7">IBT 35673</strain>
        <strain evidence="8">IBT 35675</strain>
    </source>
</reference>
<organism evidence="7 9">
    <name type="scientific">Penicillium brevicompactum</name>
    <dbReference type="NCBI Taxonomy" id="5074"/>
    <lineage>
        <taxon>Eukaryota</taxon>
        <taxon>Fungi</taxon>
        <taxon>Dikarya</taxon>
        <taxon>Ascomycota</taxon>
        <taxon>Pezizomycotina</taxon>
        <taxon>Eurotiomycetes</taxon>
        <taxon>Eurotiomycetidae</taxon>
        <taxon>Eurotiales</taxon>
        <taxon>Aspergillaceae</taxon>
        <taxon>Penicillium</taxon>
    </lineage>
</organism>
<dbReference type="Proteomes" id="UP001148299">
    <property type="component" value="Unassembled WGS sequence"/>
</dbReference>
<dbReference type="InterPro" id="IPR036511">
    <property type="entry name" value="TGT-like_sf"/>
</dbReference>
<dbReference type="Proteomes" id="UP001147695">
    <property type="component" value="Unassembled WGS sequence"/>
</dbReference>
<feature type="binding site" evidence="5">
    <location>
        <position position="329"/>
    </location>
    <ligand>
        <name>Zn(2+)</name>
        <dbReference type="ChEBI" id="CHEBI:29105"/>
    </ligand>
</feature>
<comment type="subunit">
    <text evidence="5">Heterodimer of a catalytic subunit and an accessory subunit.</text>
</comment>
<evidence type="ECO:0000313" key="9">
    <source>
        <dbReference type="Proteomes" id="UP001147695"/>
    </source>
</evidence>
<keyword evidence="4 5" id="KW-0862">Zinc</keyword>
<dbReference type="InterPro" id="IPR002616">
    <property type="entry name" value="tRNA_ribo_trans-like"/>
</dbReference>
<comment type="cofactor">
    <cofactor evidence="5">
        <name>Zn(2+)</name>
        <dbReference type="ChEBI" id="CHEBI:29105"/>
    </cofactor>
    <text evidence="5">Binds 1 zinc ion per subunit.</text>
</comment>
<reference evidence="7" key="2">
    <citation type="journal article" date="2023" name="IMA Fungus">
        <title>Comparative genomic study of the Penicillium genus elucidates a diverse pangenome and 15 lateral gene transfer events.</title>
        <authorList>
            <person name="Petersen C."/>
            <person name="Sorensen T."/>
            <person name="Nielsen M.R."/>
            <person name="Sondergaard T.E."/>
            <person name="Sorensen J.L."/>
            <person name="Fitzpatrick D.A."/>
            <person name="Frisvad J.C."/>
            <person name="Nielsen K.L."/>
        </authorList>
    </citation>
    <scope>NUCLEOTIDE SEQUENCE</scope>
    <source>
        <strain evidence="7">IBT 35673</strain>
        <strain evidence="8">IBT 35675</strain>
    </source>
</reference>
<dbReference type="EMBL" id="JAPZBQ010000001">
    <property type="protein sequence ID" value="KAJ5352850.1"/>
    <property type="molecule type" value="Genomic_DNA"/>
</dbReference>
<feature type="domain" description="tRNA-guanine(15) transglycosylase-like" evidence="6">
    <location>
        <begin position="21"/>
        <end position="392"/>
    </location>
</feature>
<feature type="binding site" evidence="5">
    <location>
        <position position="360"/>
    </location>
    <ligand>
        <name>Zn(2+)</name>
        <dbReference type="ChEBI" id="CHEBI:29105"/>
    </ligand>
</feature>
<dbReference type="Gene3D" id="3.20.20.105">
    <property type="entry name" value="Queuine tRNA-ribosyltransferase-like"/>
    <property type="match status" value="1"/>
</dbReference>
<evidence type="ECO:0000256" key="4">
    <source>
        <dbReference type="ARBA" id="ARBA00022833"/>
    </source>
</evidence>
<keyword evidence="3 5" id="KW-0479">Metal-binding</keyword>
<dbReference type="AlphaFoldDB" id="A0A9W9R3B8"/>
<sequence>MEATPPMSFSLLGSAAPILAPRVGKLALPARKAIATPHHVPLTSRGTVPHIAHDVMRDHTAINSLYAGLEDFIEKKSPAVYKMPAAAHESPLKKFICVAEDMPLILGPRRFPAIPCPPANTSTSIALLTSVGFKQLPSSEYVEAVRKLRPDIIVGMADLANKEPGNKRRARMVDRTHAWTQEALEKLYGEHVPEDQKSKAAFFAPVLPLDNAQQSLYLEDLESEFRWDISGLALYHSASLEFVPETLSNLPRLLFSEPDTPHSILRDISLGADLLTTPFVGECSDAGIVLEFTFPAPAPEEGSSELRPFGLDMWSSQHTTDTSSLSKGCQCYACKNYHRAYVHHLLMAKEMTAWALIQMHNFHVMDLFFAGVRDSIQRGTYEDDVYAFNRIYASSMPESTGKGPRLRGYQTQVNGPTQSLRMPKAYGQLDQAKLKFTESQIATPDTDASGLEEHGFAKKA</sequence>
<dbReference type="PANTHER" id="PTHR46064">
    <property type="entry name" value="QUEUINE TRNA-RIBOSYLTRANSFERASE ACCESSORY SUBUNIT 2"/>
    <property type="match status" value="1"/>
</dbReference>
<dbReference type="EMBL" id="JAPZBR010000002">
    <property type="protein sequence ID" value="KAJ5362821.1"/>
    <property type="molecule type" value="Genomic_DNA"/>
</dbReference>
<feature type="binding site" evidence="5">
    <location>
        <position position="331"/>
    </location>
    <ligand>
        <name>Zn(2+)</name>
        <dbReference type="ChEBI" id="CHEBI:29105"/>
    </ligand>
</feature>
<evidence type="ECO:0000313" key="10">
    <source>
        <dbReference type="Proteomes" id="UP001148299"/>
    </source>
</evidence>
<evidence type="ECO:0000313" key="7">
    <source>
        <dbReference type="EMBL" id="KAJ5352850.1"/>
    </source>
</evidence>
<name>A0A9W9R3B8_PENBR</name>
<dbReference type="InterPro" id="IPR050852">
    <property type="entry name" value="Queuine_tRNA-ribosyltrfase"/>
</dbReference>
<dbReference type="GO" id="GO:0005737">
    <property type="term" value="C:cytoplasm"/>
    <property type="evidence" value="ECO:0007669"/>
    <property type="project" value="UniProtKB-SubCell"/>
</dbReference>
<dbReference type="GO" id="GO:0008479">
    <property type="term" value="F:tRNA-guanosine(34) queuine transglycosylase activity"/>
    <property type="evidence" value="ECO:0007669"/>
    <property type="project" value="UniProtKB-UniRule"/>
</dbReference>
<comment type="caution">
    <text evidence="7">The sequence shown here is derived from an EMBL/GenBank/DDBJ whole genome shotgun (WGS) entry which is preliminary data.</text>
</comment>
<keyword evidence="1 5" id="KW-0963">Cytoplasm</keyword>
<dbReference type="Pfam" id="PF01702">
    <property type="entry name" value="TGT"/>
    <property type="match status" value="1"/>
</dbReference>